<dbReference type="InterPro" id="IPR036942">
    <property type="entry name" value="Beta-barrel_TonB_sf"/>
</dbReference>
<keyword evidence="2 7" id="KW-0813">Transport</keyword>
<dbReference type="InterPro" id="IPR023997">
    <property type="entry name" value="TonB-dep_OMP_SusC/RagA_CS"/>
</dbReference>
<keyword evidence="8" id="KW-0732">Signal</keyword>
<keyword evidence="5 7" id="KW-0472">Membrane</keyword>
<dbReference type="InterPro" id="IPR023996">
    <property type="entry name" value="TonB-dep_OMP_SusC/RagA"/>
</dbReference>
<gene>
    <name evidence="10" type="ORF">J6I44_12280</name>
</gene>
<dbReference type="InterPro" id="IPR013784">
    <property type="entry name" value="Carb-bd-like_fold"/>
</dbReference>
<evidence type="ECO:0000256" key="7">
    <source>
        <dbReference type="PROSITE-ProRule" id="PRU01360"/>
    </source>
</evidence>
<evidence type="ECO:0000256" key="8">
    <source>
        <dbReference type="SAM" id="SignalP"/>
    </source>
</evidence>
<dbReference type="Gene3D" id="2.170.130.10">
    <property type="entry name" value="TonB-dependent receptor, plug domain"/>
    <property type="match status" value="1"/>
</dbReference>
<dbReference type="NCBIfam" id="TIGR04057">
    <property type="entry name" value="SusC_RagA_signa"/>
    <property type="match status" value="1"/>
</dbReference>
<keyword evidence="11" id="KW-1185">Reference proteome</keyword>
<evidence type="ECO:0000313" key="10">
    <source>
        <dbReference type="EMBL" id="MCW9707635.1"/>
    </source>
</evidence>
<dbReference type="InterPro" id="IPR012910">
    <property type="entry name" value="Plug_dom"/>
</dbReference>
<dbReference type="Gene3D" id="2.40.170.20">
    <property type="entry name" value="TonB-dependent receptor, beta-barrel domain"/>
    <property type="match status" value="1"/>
</dbReference>
<dbReference type="Gene3D" id="2.60.40.1120">
    <property type="entry name" value="Carboxypeptidase-like, regulatory domain"/>
    <property type="match status" value="1"/>
</dbReference>
<proteinExistence type="inferred from homology"/>
<evidence type="ECO:0000259" key="9">
    <source>
        <dbReference type="Pfam" id="PF07715"/>
    </source>
</evidence>
<dbReference type="PROSITE" id="PS52016">
    <property type="entry name" value="TONB_DEPENDENT_REC_3"/>
    <property type="match status" value="1"/>
</dbReference>
<evidence type="ECO:0000313" key="11">
    <source>
        <dbReference type="Proteomes" id="UP001207918"/>
    </source>
</evidence>
<evidence type="ECO:0000256" key="2">
    <source>
        <dbReference type="ARBA" id="ARBA00022448"/>
    </source>
</evidence>
<name>A0ABT3PP52_9BACT</name>
<feature type="chain" id="PRO_5046350204" evidence="8">
    <location>
        <begin position="22"/>
        <end position="1098"/>
    </location>
</feature>
<dbReference type="SUPFAM" id="SSF49452">
    <property type="entry name" value="Starch-binding domain-like"/>
    <property type="match status" value="1"/>
</dbReference>
<dbReference type="Pfam" id="PF13620">
    <property type="entry name" value="CarboxypepD_reg"/>
    <property type="match status" value="1"/>
</dbReference>
<accession>A0ABT3PP52</accession>
<dbReference type="EMBL" id="JAGGJA010000007">
    <property type="protein sequence ID" value="MCW9707635.1"/>
    <property type="molecule type" value="Genomic_DNA"/>
</dbReference>
<reference evidence="10 11" key="1">
    <citation type="submission" date="2021-03" db="EMBL/GenBank/DDBJ databases">
        <title>Aliifodinibius sp. nov., a new bacterium isolated from saline soil.</title>
        <authorList>
            <person name="Galisteo C."/>
            <person name="De La Haba R."/>
            <person name="Sanchez-Porro C."/>
            <person name="Ventosa A."/>
        </authorList>
    </citation>
    <scope>NUCLEOTIDE SEQUENCE [LARGE SCALE GENOMIC DNA]</scope>
    <source>
        <strain evidence="10 11">1BSP15-2V2</strain>
    </source>
</reference>
<evidence type="ECO:0000256" key="1">
    <source>
        <dbReference type="ARBA" id="ARBA00004571"/>
    </source>
</evidence>
<evidence type="ECO:0000256" key="3">
    <source>
        <dbReference type="ARBA" id="ARBA00022452"/>
    </source>
</evidence>
<evidence type="ECO:0000256" key="4">
    <source>
        <dbReference type="ARBA" id="ARBA00022692"/>
    </source>
</evidence>
<dbReference type="InterPro" id="IPR039426">
    <property type="entry name" value="TonB-dep_rcpt-like"/>
</dbReference>
<dbReference type="Proteomes" id="UP001207918">
    <property type="component" value="Unassembled WGS sequence"/>
</dbReference>
<protein>
    <submittedName>
        <fullName evidence="10">SusC/RagA family TonB-linked outer membrane protein</fullName>
    </submittedName>
</protein>
<dbReference type="SUPFAM" id="SSF56935">
    <property type="entry name" value="Porins"/>
    <property type="match status" value="1"/>
</dbReference>
<comment type="subcellular location">
    <subcellularLocation>
        <location evidence="1 7">Cell outer membrane</location>
        <topology evidence="1 7">Multi-pass membrane protein</topology>
    </subcellularLocation>
</comment>
<dbReference type="Pfam" id="PF07715">
    <property type="entry name" value="Plug"/>
    <property type="match status" value="1"/>
</dbReference>
<keyword evidence="4 7" id="KW-0812">Transmembrane</keyword>
<evidence type="ECO:0000256" key="5">
    <source>
        <dbReference type="ARBA" id="ARBA00023136"/>
    </source>
</evidence>
<keyword evidence="3 7" id="KW-1134">Transmembrane beta strand</keyword>
<sequence>MYRKLLLTVVAFLLTMGTALAQTGSLSGTVTEAGSGEVLPGANVLISELSRGASVSPEGTYEITDLPAGTYEVTVSFIGYTSTTETATITEGEETTLDIALEAGVALGEVVVNSALSIPREEKSLSYSVQQVSGDELAAGVEDGIVSSLAGKVSGVQVIGSAGANIGGSQKIRIRGANGLSDGQPLFVVDGTPISNRSFSESTRGRDFGNLASDLNLQDVESVSVLKGASASALYGNRAANGVVLITTKSGSMGADTPLQVNYSNNTSISEVDILPDYQNQYAGGYVQDLIPYTDPETGEEVMGLNYAADESWGPKIDGQMYRPWWSWYHGDFTGDGQDDYGTQVPLTANPDNVRNFYETGWETSNSLAISGGSSNTAYRVSVKDTKTNGVIPNSELDKTYLNFNGSLQHNNKFTSKVSFNYVNTHAKGRPAQGYSPTSGNPTQSFNQWFQRQLDMDKVSNYRLDDGSLTSWNIRSPENLRPLYWNSPYFSINENVPVDDRDRVYGNYSLSYKVLPSLEVKGSIKADIYDMVTEDRIASGGLEVDDYTVQQRNSREMNYEFTANYQQDYENFSLSGLVGGNLRQERYRSVYQSTEGGLSTPNLFTIEASVDRPDVESYIEEKDVRSLFGTATLGWKDLLFVDASLRNDWSSSLPTGNNSYLYYSFSGSLVFTELGIFQDQDFLSFGKIRASIAQVGDDIDPYSVIRTYDVGTPYGSSPNLQVPNTLVNTNLRAAISSDYEFGLDTRYFGGDLRLDLTYYNSVREDEILQLQVPGASGYEEATINAGEFVKQGVEAQLGATVLRRQDWLLDLTVNWATNKSEINSLDERINRQELEGAYFGPTLYATEQSTWGNIIAGGYDEHENGGRIVNSNGTFAVNPNKDLGTILPDWTGGFRADVSYKNFSLGAFVEFQKGGQFYSITRMFNAYSGLSKQTVGNNAIGNPVRDPIMDSDGNTTYINDDGDEVAYASLPTDQTSPETGGVLVEGVDSDGNPVSYMTRASTYYSSMFSIKEAWTYDASYVKLRNIKLTYQLPNSLMEGLPLSQASVALNVHNAFLLYSNVDGVDPSIIQNGTTGFSWWEGGGLPGTRSIGLNVNLSF</sequence>
<feature type="signal peptide" evidence="8">
    <location>
        <begin position="1"/>
        <end position="21"/>
    </location>
</feature>
<dbReference type="NCBIfam" id="TIGR04056">
    <property type="entry name" value="OMP_RagA_SusC"/>
    <property type="match status" value="1"/>
</dbReference>
<keyword evidence="6 7" id="KW-0998">Cell outer membrane</keyword>
<dbReference type="InterPro" id="IPR037066">
    <property type="entry name" value="Plug_dom_sf"/>
</dbReference>
<feature type="domain" description="TonB-dependent receptor plug" evidence="9">
    <location>
        <begin position="123"/>
        <end position="243"/>
    </location>
</feature>
<comment type="similarity">
    <text evidence="7">Belongs to the TonB-dependent receptor family.</text>
</comment>
<evidence type="ECO:0000256" key="6">
    <source>
        <dbReference type="ARBA" id="ARBA00023237"/>
    </source>
</evidence>
<dbReference type="RefSeq" id="WP_265766423.1">
    <property type="nucleotide sequence ID" value="NZ_JAGGJA010000007.1"/>
</dbReference>
<organism evidence="10 11">
    <name type="scientific">Fodinibius salsisoli</name>
    <dbReference type="NCBI Taxonomy" id="2820877"/>
    <lineage>
        <taxon>Bacteria</taxon>
        <taxon>Pseudomonadati</taxon>
        <taxon>Balneolota</taxon>
        <taxon>Balneolia</taxon>
        <taxon>Balneolales</taxon>
        <taxon>Balneolaceae</taxon>
        <taxon>Fodinibius</taxon>
    </lineage>
</organism>
<comment type="caution">
    <text evidence="10">The sequence shown here is derived from an EMBL/GenBank/DDBJ whole genome shotgun (WGS) entry which is preliminary data.</text>
</comment>